<evidence type="ECO:0008006" key="4">
    <source>
        <dbReference type="Google" id="ProtNLM"/>
    </source>
</evidence>
<evidence type="ECO:0000313" key="2">
    <source>
        <dbReference type="EMBL" id="MBM3318412.1"/>
    </source>
</evidence>
<organism evidence="2 3">
    <name type="scientific">Eiseniibacteriota bacterium</name>
    <dbReference type="NCBI Taxonomy" id="2212470"/>
    <lineage>
        <taxon>Bacteria</taxon>
        <taxon>Candidatus Eiseniibacteriota</taxon>
    </lineage>
</organism>
<keyword evidence="1" id="KW-0732">Signal</keyword>
<protein>
    <recommendedName>
        <fullName evidence="4">Fibronectin type III domain-containing protein</fullName>
    </recommendedName>
</protein>
<comment type="caution">
    <text evidence="2">The sequence shown here is derived from an EMBL/GenBank/DDBJ whole genome shotgun (WGS) entry which is preliminary data.</text>
</comment>
<sequence length="147" mass="15774">MNARVRIALLFGALSLLSVAFLALADPNAVITLGTDPEPPDCVANPGGTVTVFWSIQHATTPDHVYYRMVDAVGDIVDEETYPGASGVAITRAWIVPSGAPDGVYWVRLEYWSVQVGLEAVAEVAFLVCSPTHSDSPTWGEVKAIFR</sequence>
<proteinExistence type="predicted"/>
<reference evidence="2" key="1">
    <citation type="submission" date="2019-03" db="EMBL/GenBank/DDBJ databases">
        <title>Lake Tanganyika Metagenome-Assembled Genomes (MAGs).</title>
        <authorList>
            <person name="Tran P."/>
        </authorList>
    </citation>
    <scope>NUCLEOTIDE SEQUENCE</scope>
    <source>
        <strain evidence="2">M_DeepCast_400m_m2_100</strain>
    </source>
</reference>
<gene>
    <name evidence="2" type="ORF">FJY75_11230</name>
</gene>
<dbReference type="EMBL" id="VGIY01000349">
    <property type="protein sequence ID" value="MBM3318412.1"/>
    <property type="molecule type" value="Genomic_DNA"/>
</dbReference>
<evidence type="ECO:0000256" key="1">
    <source>
        <dbReference type="SAM" id="SignalP"/>
    </source>
</evidence>
<evidence type="ECO:0000313" key="3">
    <source>
        <dbReference type="Proteomes" id="UP000748308"/>
    </source>
</evidence>
<accession>A0A937XCE7</accession>
<feature type="signal peptide" evidence="1">
    <location>
        <begin position="1"/>
        <end position="25"/>
    </location>
</feature>
<name>A0A937XCE7_UNCEI</name>
<dbReference type="Proteomes" id="UP000748308">
    <property type="component" value="Unassembled WGS sequence"/>
</dbReference>
<feature type="chain" id="PRO_5037919353" description="Fibronectin type III domain-containing protein" evidence="1">
    <location>
        <begin position="26"/>
        <end position="147"/>
    </location>
</feature>
<dbReference type="AlphaFoldDB" id="A0A937XCE7"/>